<proteinExistence type="predicted"/>
<keyword evidence="2" id="KW-1185">Reference proteome</keyword>
<sequence length="47" mass="5149">MRTRQILRHCSSSGAFSGLCRAGRSMSHTSTTTWCPSRCHANQSPVP</sequence>
<reference evidence="1" key="1">
    <citation type="submission" date="2017-08" db="EMBL/GenBank/DDBJ databases">
        <authorList>
            <person name="Polle J.E."/>
            <person name="Barry K."/>
            <person name="Cushman J."/>
            <person name="Schmutz J."/>
            <person name="Tran D."/>
            <person name="Hathwaick L.T."/>
            <person name="Yim W.C."/>
            <person name="Jenkins J."/>
            <person name="Mckie-Krisberg Z.M."/>
            <person name="Prochnik S."/>
            <person name="Lindquist E."/>
            <person name="Dockter R.B."/>
            <person name="Adam C."/>
            <person name="Molina H."/>
            <person name="Bunkerborg J."/>
            <person name="Jin E."/>
            <person name="Buchheim M."/>
            <person name="Magnuson J."/>
        </authorList>
    </citation>
    <scope>NUCLEOTIDE SEQUENCE</scope>
    <source>
        <strain evidence="1">CCAP 19/18</strain>
    </source>
</reference>
<gene>
    <name evidence="1" type="ORF">DUNSADRAFT_16057</name>
</gene>
<accession>A0ABQ7G4D1</accession>
<evidence type="ECO:0000313" key="2">
    <source>
        <dbReference type="Proteomes" id="UP000815325"/>
    </source>
</evidence>
<dbReference type="Proteomes" id="UP000815325">
    <property type="component" value="Unassembled WGS sequence"/>
</dbReference>
<comment type="caution">
    <text evidence="1">The sequence shown here is derived from an EMBL/GenBank/DDBJ whole genome shotgun (WGS) entry which is preliminary data.</text>
</comment>
<protein>
    <submittedName>
        <fullName evidence="1">Uncharacterized protein</fullName>
    </submittedName>
</protein>
<evidence type="ECO:0000313" key="1">
    <source>
        <dbReference type="EMBL" id="KAF5829460.1"/>
    </source>
</evidence>
<name>A0ABQ7G4D1_DUNSA</name>
<dbReference type="EMBL" id="MU070157">
    <property type="protein sequence ID" value="KAF5829460.1"/>
    <property type="molecule type" value="Genomic_DNA"/>
</dbReference>
<organism evidence="1 2">
    <name type="scientific">Dunaliella salina</name>
    <name type="common">Green alga</name>
    <name type="synonym">Protococcus salinus</name>
    <dbReference type="NCBI Taxonomy" id="3046"/>
    <lineage>
        <taxon>Eukaryota</taxon>
        <taxon>Viridiplantae</taxon>
        <taxon>Chlorophyta</taxon>
        <taxon>core chlorophytes</taxon>
        <taxon>Chlorophyceae</taxon>
        <taxon>CS clade</taxon>
        <taxon>Chlamydomonadales</taxon>
        <taxon>Dunaliellaceae</taxon>
        <taxon>Dunaliella</taxon>
    </lineage>
</organism>